<dbReference type="InterPro" id="IPR036390">
    <property type="entry name" value="WH_DNA-bd_sf"/>
</dbReference>
<keyword evidence="1" id="KW-0805">Transcription regulation</keyword>
<dbReference type="CDD" id="cd07377">
    <property type="entry name" value="WHTH_GntR"/>
    <property type="match status" value="1"/>
</dbReference>
<sequence>MAGDGDAVTSWSRIDRDAEVPPYEQVRLGIIEKITAGELLVGSKLPTVRALAATMGLAVNTVARVYRELEADHFVETRGRQGTFIIADSGSATGAAQRLAVEYIAATRSLGIADEAAVAFVEKSVGL</sequence>
<evidence type="ECO:0000259" key="4">
    <source>
        <dbReference type="PROSITE" id="PS50949"/>
    </source>
</evidence>
<evidence type="ECO:0000313" key="5">
    <source>
        <dbReference type="EMBL" id="SIR77195.1"/>
    </source>
</evidence>
<keyword evidence="3" id="KW-0804">Transcription</keyword>
<protein>
    <submittedName>
        <fullName evidence="5">Transcriptional regulator, GntR family</fullName>
    </submittedName>
</protein>
<accession>A0A1N7DNA6</accession>
<dbReference type="GO" id="GO:0003700">
    <property type="term" value="F:DNA-binding transcription factor activity"/>
    <property type="evidence" value="ECO:0007669"/>
    <property type="project" value="InterPro"/>
</dbReference>
<evidence type="ECO:0000256" key="2">
    <source>
        <dbReference type="ARBA" id="ARBA00023125"/>
    </source>
</evidence>
<dbReference type="PROSITE" id="PS50949">
    <property type="entry name" value="HTH_GNTR"/>
    <property type="match status" value="1"/>
</dbReference>
<dbReference type="SMART" id="SM00345">
    <property type="entry name" value="HTH_GNTR"/>
    <property type="match status" value="1"/>
</dbReference>
<dbReference type="Gene3D" id="1.10.10.10">
    <property type="entry name" value="Winged helix-like DNA-binding domain superfamily/Winged helix DNA-binding domain"/>
    <property type="match status" value="1"/>
</dbReference>
<reference evidence="5 6" key="1">
    <citation type="submission" date="2017-01" db="EMBL/GenBank/DDBJ databases">
        <authorList>
            <person name="Mah S.A."/>
            <person name="Swanson W.J."/>
            <person name="Moy G.W."/>
            <person name="Vacquier V.D."/>
        </authorList>
    </citation>
    <scope>NUCLEOTIDE SEQUENCE [LARGE SCALE GENOMIC DNA]</scope>
    <source>
        <strain evidence="5 6">CPCC 203464</strain>
    </source>
</reference>
<dbReference type="EMBL" id="FTNT01000002">
    <property type="protein sequence ID" value="SIR77195.1"/>
    <property type="molecule type" value="Genomic_DNA"/>
</dbReference>
<gene>
    <name evidence="5" type="ORF">SAMN05445060_0774</name>
</gene>
<dbReference type="PANTHER" id="PTHR38445:SF9">
    <property type="entry name" value="HTH-TYPE TRANSCRIPTIONAL REPRESSOR YTRA"/>
    <property type="match status" value="1"/>
</dbReference>
<dbReference type="OrthoDB" id="4307011at2"/>
<proteinExistence type="predicted"/>
<dbReference type="STRING" id="1344003.SAMN05445060_0774"/>
<dbReference type="Proteomes" id="UP000186218">
    <property type="component" value="Unassembled WGS sequence"/>
</dbReference>
<evidence type="ECO:0000256" key="1">
    <source>
        <dbReference type="ARBA" id="ARBA00023015"/>
    </source>
</evidence>
<dbReference type="GO" id="GO:0003677">
    <property type="term" value="F:DNA binding"/>
    <property type="evidence" value="ECO:0007669"/>
    <property type="project" value="UniProtKB-KW"/>
</dbReference>
<dbReference type="InterPro" id="IPR000524">
    <property type="entry name" value="Tscrpt_reg_HTH_GntR"/>
</dbReference>
<name>A0A1N7DNA6_9NOCA</name>
<feature type="domain" description="HTH gntR-type" evidence="4">
    <location>
        <begin position="20"/>
        <end position="88"/>
    </location>
</feature>
<evidence type="ECO:0000256" key="3">
    <source>
        <dbReference type="ARBA" id="ARBA00023163"/>
    </source>
</evidence>
<keyword evidence="6" id="KW-1185">Reference proteome</keyword>
<dbReference type="InterPro" id="IPR036388">
    <property type="entry name" value="WH-like_DNA-bd_sf"/>
</dbReference>
<organism evidence="5 6">
    <name type="scientific">Williamsia sterculiae</name>
    <dbReference type="NCBI Taxonomy" id="1344003"/>
    <lineage>
        <taxon>Bacteria</taxon>
        <taxon>Bacillati</taxon>
        <taxon>Actinomycetota</taxon>
        <taxon>Actinomycetes</taxon>
        <taxon>Mycobacteriales</taxon>
        <taxon>Nocardiaceae</taxon>
        <taxon>Williamsia</taxon>
    </lineage>
</organism>
<dbReference type="Pfam" id="PF00392">
    <property type="entry name" value="GntR"/>
    <property type="match status" value="1"/>
</dbReference>
<evidence type="ECO:0000313" key="6">
    <source>
        <dbReference type="Proteomes" id="UP000186218"/>
    </source>
</evidence>
<dbReference type="AlphaFoldDB" id="A0A1N7DNA6"/>
<dbReference type="PANTHER" id="PTHR38445">
    <property type="entry name" value="HTH-TYPE TRANSCRIPTIONAL REPRESSOR YTRA"/>
    <property type="match status" value="1"/>
</dbReference>
<keyword evidence="2" id="KW-0238">DNA-binding</keyword>
<dbReference type="SUPFAM" id="SSF46785">
    <property type="entry name" value="Winged helix' DNA-binding domain"/>
    <property type="match status" value="1"/>
</dbReference>